<evidence type="ECO:0000256" key="1">
    <source>
        <dbReference type="SAM" id="MobiDB-lite"/>
    </source>
</evidence>
<feature type="compositionally biased region" description="Basic residues" evidence="1">
    <location>
        <begin position="422"/>
        <end position="437"/>
    </location>
</feature>
<dbReference type="eggNOG" id="ENOG502RDUS">
    <property type="taxonomic scope" value="Eukaryota"/>
</dbReference>
<keyword evidence="3" id="KW-1185">Reference proteome</keyword>
<feature type="compositionally biased region" description="Low complexity" evidence="1">
    <location>
        <begin position="771"/>
        <end position="799"/>
    </location>
</feature>
<dbReference type="GeneID" id="24109633"/>
<proteinExistence type="predicted"/>
<dbReference type="RefSeq" id="XP_012190354.1">
    <property type="nucleotide sequence ID" value="XM_012334964.1"/>
</dbReference>
<evidence type="ECO:0000313" key="2">
    <source>
        <dbReference type="EMBL" id="GAC96767.1"/>
    </source>
</evidence>
<gene>
    <name evidence="2" type="ORF">PHSY_004351</name>
</gene>
<name>R9P697_PSEHS</name>
<sequence>MSSADEYSVTLCTSGAQLRGVCSVRIEVFVKEQGFALADEIDQYDPLAAHFILTHNSDPSTALGTLRLLPYPLPIPKPDEAGAEPDPNSSFPLGGSRSESAIASDFISAAWSHYSPSAPSARDPAQTEAEEKETAKQMTEKGGAKLGRLALLKAARGKGLGNLLVRKAEEWLIGVLQSDETSKQGAFGPRPTLQGDQHGTRQTKGDEERLESIVIKLSSQIYVIDFYQKLGYTPVGDRYDEDGAPHQLCCKQPSTSKVFWHASPSPGVLRQLANWTPSKSQESPTLPLCTQAFVGELKKLPGAYEAQSPLIARDSAKRKKLMDASRGSARHVSDPTANRVKLREYINLELSDDDEEDGASADGPRRLLLGDVGESSPESARRRTMDAGNTGRMRQPSSSSQHSSAHSHMSLPLDKDAPQHTSSHRRLERRPPRRRKKESLIAGLGFTDDSGRATDCLKLFEDLQAAIQGMSSASRPSTSESGDADQRPTVTIDGRSSGGASSGGRLTAREGINRTASAPHASRAVQHSQQLREEDKHSRSPDHQHNGSTAPLTPRRGFRPVKSDHDVFRAAGNARGSEMETRALQPRPINLPSEPRADSQSLQQGPPSKAPIQTSTVLQPSEANVEQHNKASPTAQAVPAEATKSTASSTVRAPAIDAPIHATKTVTVAQPSPVKRSARIEAMQQTTHNTKKLGVRGPSMLSKSVSPHAKPASSTTHTLSRKPGPSTTTTTTNTTTPGRARALALGKLSQARQPGLPRSCSQSISASQHCPAAAGGAVGPSAPFRPPAIAARATTTTRMTTREVRSSSPVKRSSSKAGPASSDDSFGDVDDDAAFLALACEFEY</sequence>
<feature type="region of interest" description="Disordered" evidence="1">
    <location>
        <begin position="180"/>
        <end position="206"/>
    </location>
</feature>
<dbReference type="Gene3D" id="3.40.630.30">
    <property type="match status" value="1"/>
</dbReference>
<feature type="region of interest" description="Disordered" evidence="1">
    <location>
        <begin position="351"/>
        <end position="448"/>
    </location>
</feature>
<feature type="compositionally biased region" description="Polar residues" evidence="1">
    <location>
        <begin position="469"/>
        <end position="481"/>
    </location>
</feature>
<organism evidence="2 3">
    <name type="scientific">Pseudozyma hubeiensis (strain SY62)</name>
    <name type="common">Yeast</name>
    <dbReference type="NCBI Taxonomy" id="1305764"/>
    <lineage>
        <taxon>Eukaryota</taxon>
        <taxon>Fungi</taxon>
        <taxon>Dikarya</taxon>
        <taxon>Basidiomycota</taxon>
        <taxon>Ustilaginomycotina</taxon>
        <taxon>Ustilaginomycetes</taxon>
        <taxon>Ustilaginales</taxon>
        <taxon>Ustilaginaceae</taxon>
        <taxon>Pseudozyma</taxon>
    </lineage>
</organism>
<feature type="compositionally biased region" description="Low complexity" evidence="1">
    <location>
        <begin position="806"/>
        <end position="824"/>
    </location>
</feature>
<dbReference type="Proteomes" id="UP000014071">
    <property type="component" value="Unassembled WGS sequence"/>
</dbReference>
<dbReference type="CDD" id="cd04301">
    <property type="entry name" value="NAT_SF"/>
    <property type="match status" value="1"/>
</dbReference>
<feature type="compositionally biased region" description="Basic and acidic residues" evidence="1">
    <location>
        <begin position="530"/>
        <end position="545"/>
    </location>
</feature>
<protein>
    <submittedName>
        <fullName evidence="2">Uncharacterized protein</fullName>
    </submittedName>
</protein>
<feature type="region of interest" description="Disordered" evidence="1">
    <location>
        <begin position="771"/>
        <end position="828"/>
    </location>
</feature>
<feature type="region of interest" description="Disordered" evidence="1">
    <location>
        <begin position="317"/>
        <end position="336"/>
    </location>
</feature>
<feature type="region of interest" description="Disordered" evidence="1">
    <location>
        <begin position="692"/>
        <end position="738"/>
    </location>
</feature>
<dbReference type="STRING" id="1305764.R9P697"/>
<feature type="region of interest" description="Disordered" evidence="1">
    <location>
        <begin position="115"/>
        <end position="141"/>
    </location>
</feature>
<feature type="compositionally biased region" description="Basic and acidic residues" evidence="1">
    <location>
        <begin position="132"/>
        <end position="141"/>
    </location>
</feature>
<dbReference type="SUPFAM" id="SSF55729">
    <property type="entry name" value="Acyl-CoA N-acyltransferases (Nat)"/>
    <property type="match status" value="2"/>
</dbReference>
<dbReference type="AlphaFoldDB" id="R9P697"/>
<feature type="compositionally biased region" description="Polar residues" evidence="1">
    <location>
        <begin position="598"/>
        <end position="635"/>
    </location>
</feature>
<feature type="region of interest" description="Disordered" evidence="1">
    <location>
        <begin position="468"/>
        <end position="650"/>
    </location>
</feature>
<feature type="region of interest" description="Disordered" evidence="1">
    <location>
        <begin position="77"/>
        <end position="97"/>
    </location>
</feature>
<feature type="compositionally biased region" description="Low complexity" evidence="1">
    <location>
        <begin position="397"/>
        <end position="410"/>
    </location>
</feature>
<dbReference type="HOGENOM" id="CLU_017206_0_0_1"/>
<accession>R9P697</accession>
<dbReference type="InterPro" id="IPR016181">
    <property type="entry name" value="Acyl_CoA_acyltransferase"/>
</dbReference>
<dbReference type="EMBL" id="DF238805">
    <property type="protein sequence ID" value="GAC96767.1"/>
    <property type="molecule type" value="Genomic_DNA"/>
</dbReference>
<dbReference type="OrthoDB" id="2552716at2759"/>
<feature type="compositionally biased region" description="Low complexity" evidence="1">
    <location>
        <begin position="727"/>
        <end position="736"/>
    </location>
</feature>
<evidence type="ECO:0000313" key="3">
    <source>
        <dbReference type="Proteomes" id="UP000014071"/>
    </source>
</evidence>
<feature type="compositionally biased region" description="Polar residues" evidence="1">
    <location>
        <begin position="87"/>
        <end position="97"/>
    </location>
</feature>
<reference evidence="3" key="1">
    <citation type="journal article" date="2013" name="Genome Announc.">
        <title>Draft genome sequence of the basidiomycetous yeast-like fungus Pseudozyma hubeiensis SY62, which produces an abundant amount of the biosurfactant mannosylerythritol lipids.</title>
        <authorList>
            <person name="Konishi M."/>
            <person name="Hatada Y."/>
            <person name="Horiuchi J."/>
        </authorList>
    </citation>
    <scope>NUCLEOTIDE SEQUENCE [LARGE SCALE GENOMIC DNA]</scope>
    <source>
        <strain evidence="3">SY62</strain>
    </source>
</reference>